<gene>
    <name evidence="1" type="ORF">DP939_00180</name>
</gene>
<dbReference type="AlphaFoldDB" id="A0A366M4T2"/>
<proteinExistence type="predicted"/>
<name>A0A366M4T2_9ACTN</name>
<dbReference type="RefSeq" id="WP_113977404.1">
    <property type="nucleotide sequence ID" value="NZ_QMEY01000001.1"/>
</dbReference>
<organism evidence="1 2">
    <name type="scientific">Spongiactinospora rosea</name>
    <dbReference type="NCBI Taxonomy" id="2248750"/>
    <lineage>
        <taxon>Bacteria</taxon>
        <taxon>Bacillati</taxon>
        <taxon>Actinomycetota</taxon>
        <taxon>Actinomycetes</taxon>
        <taxon>Streptosporangiales</taxon>
        <taxon>Streptosporangiaceae</taxon>
        <taxon>Spongiactinospora</taxon>
    </lineage>
</organism>
<dbReference type="Proteomes" id="UP000253303">
    <property type="component" value="Unassembled WGS sequence"/>
</dbReference>
<sequence>MQSQGREPYGEVSPRVKEVWVAKDQAKVIDCQDMANAGMADATTHKPLPASSSTRAAANVEATLKRDSSGRWLLTGLTVKEAPCTPPSP</sequence>
<reference evidence="1 2" key="1">
    <citation type="submission" date="2018-06" db="EMBL/GenBank/DDBJ databases">
        <title>Sphaerisporangium craniellae sp. nov., isolated from a marine sponge in the South China Sea.</title>
        <authorList>
            <person name="Li L."/>
        </authorList>
    </citation>
    <scope>NUCLEOTIDE SEQUENCE [LARGE SCALE GENOMIC DNA]</scope>
    <source>
        <strain evidence="1 2">LHW63015</strain>
    </source>
</reference>
<protein>
    <submittedName>
        <fullName evidence="1">Uncharacterized protein</fullName>
    </submittedName>
</protein>
<accession>A0A366M4T2</accession>
<comment type="caution">
    <text evidence="1">The sequence shown here is derived from an EMBL/GenBank/DDBJ whole genome shotgun (WGS) entry which is preliminary data.</text>
</comment>
<dbReference type="EMBL" id="QMEY01000001">
    <property type="protein sequence ID" value="RBQ21195.1"/>
    <property type="molecule type" value="Genomic_DNA"/>
</dbReference>
<keyword evidence="2" id="KW-1185">Reference proteome</keyword>
<evidence type="ECO:0000313" key="1">
    <source>
        <dbReference type="EMBL" id="RBQ21195.1"/>
    </source>
</evidence>
<evidence type="ECO:0000313" key="2">
    <source>
        <dbReference type="Proteomes" id="UP000253303"/>
    </source>
</evidence>
<dbReference type="OrthoDB" id="3534693at2"/>